<gene>
    <name evidence="1" type="ORF">Ctob_015730</name>
</gene>
<sequence length="877" mass="99805">MSHMNKKHVDEYTANAMAVLAHARLGELDNAQQQPALVEAARERTLAPGEPALPPPLEAPSPYVADLGDMISQFGNQRTLNFFLRHERMGTSLKDAPEVIAEEQADTIGARMPLIINASKGFSEQHTALRALADKLGLRFNARSLRVQLDGDVIECTFFMREPLALAKYLYRFVTRAHCEVRELRDPAGGGRVYADPYSGTYAEQQQRRMQAIDPNGVLLLLKLYADETPITKAMERCVYPMNVYNLALPLEELRSHAQAVLLCYFSHFKPGLLASLSAERARKLRKSLHRAAKRMLFAGYRQDATEALIGESMTGADGRIDNVFVRFAGLSMDCVEIWKWTQTLANRTCWCCYAPTGEFHWPFLQYDARTRSSQLRLLDRAWERFPQSDAQRCTWLRPKGLHPEPNEMLHVPGLDVFLGTPAPPLHIFYQGLLKKLMECVFRSIQRQVTKVQFTGLGKRIDAWLMRFSTNCPYRDICRFWRLLLIDLVPNCPQMLELFSDFFEYMDLILRRASSDESLRFAESLRAAWMSRAVQLFGKEEFQGMIKFHAPLHYLAFIKSRGGLPWWHDEDGEASLRPNAKNLLKRTNMGQNLEAQLAQVAERRDTERLIWQVLKQQRLTGGAAQPALAQLPAPTLLPVGPPTVLMGQRPAVKMMRRDVQATHPDLAQIEFAIRLYLHLAQSPQNDENVHLRDMPSLASEALDLRPGVHVLRWLASEPGVWRGGAYIHAKFSPKQVDGEWRLVRSRELPVFVAVKRRGIVWYGELILCFSAAYRPGASRSNDAPLCLVRWLQPIAVVARVERRNLTAEEEAGPFEVYRWATHTGSYMIGHPRHSTPQYGVVDAGQVRYRAPIFVGPSEAREEPNPLFRLVTDMCGRF</sequence>
<evidence type="ECO:0000313" key="1">
    <source>
        <dbReference type="EMBL" id="KOO30370.1"/>
    </source>
</evidence>
<evidence type="ECO:0000313" key="2">
    <source>
        <dbReference type="Proteomes" id="UP000037460"/>
    </source>
</evidence>
<protein>
    <submittedName>
        <fullName evidence="1">Uncharacterized protein</fullName>
    </submittedName>
</protein>
<organism evidence="1 2">
    <name type="scientific">Chrysochromulina tobinii</name>
    <dbReference type="NCBI Taxonomy" id="1460289"/>
    <lineage>
        <taxon>Eukaryota</taxon>
        <taxon>Haptista</taxon>
        <taxon>Haptophyta</taxon>
        <taxon>Prymnesiophyceae</taxon>
        <taxon>Prymnesiales</taxon>
        <taxon>Chrysochromulinaceae</taxon>
        <taxon>Chrysochromulina</taxon>
    </lineage>
</organism>
<reference evidence="2" key="1">
    <citation type="journal article" date="2015" name="PLoS Genet.">
        <title>Genome Sequence and Transcriptome Analyses of Chrysochromulina tobin: Metabolic Tools for Enhanced Algal Fitness in the Prominent Order Prymnesiales (Haptophyceae).</title>
        <authorList>
            <person name="Hovde B.T."/>
            <person name="Deodato C.R."/>
            <person name="Hunsperger H.M."/>
            <person name="Ryken S.A."/>
            <person name="Yost W."/>
            <person name="Jha R.K."/>
            <person name="Patterson J."/>
            <person name="Monnat R.J. Jr."/>
            <person name="Barlow S.B."/>
            <person name="Starkenburg S.R."/>
            <person name="Cattolico R.A."/>
        </authorList>
    </citation>
    <scope>NUCLEOTIDE SEQUENCE</scope>
    <source>
        <strain evidence="2">CCMP291</strain>
    </source>
</reference>
<dbReference type="Proteomes" id="UP000037460">
    <property type="component" value="Unassembled WGS sequence"/>
</dbReference>
<dbReference type="InterPro" id="IPR041078">
    <property type="entry name" value="Plavaka"/>
</dbReference>
<dbReference type="EMBL" id="JWZX01002240">
    <property type="protein sequence ID" value="KOO30370.1"/>
    <property type="molecule type" value="Genomic_DNA"/>
</dbReference>
<comment type="caution">
    <text evidence="1">The sequence shown here is derived from an EMBL/GenBank/DDBJ whole genome shotgun (WGS) entry which is preliminary data.</text>
</comment>
<proteinExistence type="predicted"/>
<accession>A0A0M0JUZ9</accession>
<dbReference type="Pfam" id="PF18759">
    <property type="entry name" value="Plavaka"/>
    <property type="match status" value="1"/>
</dbReference>
<keyword evidence="2" id="KW-1185">Reference proteome</keyword>
<name>A0A0M0JUZ9_9EUKA</name>
<dbReference type="AlphaFoldDB" id="A0A0M0JUZ9"/>